<organism evidence="2">
    <name type="scientific">Rhodosorus marinus</name>
    <dbReference type="NCBI Taxonomy" id="101924"/>
    <lineage>
        <taxon>Eukaryota</taxon>
        <taxon>Rhodophyta</taxon>
        <taxon>Stylonematophyceae</taxon>
        <taxon>Stylonematales</taxon>
        <taxon>Stylonemataceae</taxon>
        <taxon>Rhodosorus</taxon>
    </lineage>
</organism>
<accession>A0A7S3A2I9</accession>
<sequence length="222" mass="24598">MLHRGGRMDGSETTSRVTEEEPALVLKSGKRSDDSCMESISDDEMFSDEEAELLASVKTLFRPKSKSELQMADDKKVRLKRTLKKVKAPRPEQEIFFWNPAAKNKVVIGLQLREIEQDMEFLYSGKRKPVLVGKMQNGYRVGSESHGGRTGEGNLSSESTAGGSSGGSGNAPQKRIRGSRNGSSPLSRKFSMHRSRKGWLVCNKCRAAIWPPNSRKHALICG</sequence>
<feature type="compositionally biased region" description="Basic and acidic residues" evidence="1">
    <location>
        <begin position="1"/>
        <end position="10"/>
    </location>
</feature>
<evidence type="ECO:0000313" key="2">
    <source>
        <dbReference type="EMBL" id="CAE0058534.1"/>
    </source>
</evidence>
<name>A0A7S3A2I9_9RHOD</name>
<gene>
    <name evidence="2" type="ORF">RMAR00112_LOCUS26590</name>
</gene>
<feature type="region of interest" description="Disordered" evidence="1">
    <location>
        <begin position="141"/>
        <end position="191"/>
    </location>
</feature>
<reference evidence="2" key="1">
    <citation type="submission" date="2021-01" db="EMBL/GenBank/DDBJ databases">
        <authorList>
            <person name="Corre E."/>
            <person name="Pelletier E."/>
            <person name="Niang G."/>
            <person name="Scheremetjew M."/>
            <person name="Finn R."/>
            <person name="Kale V."/>
            <person name="Holt S."/>
            <person name="Cochrane G."/>
            <person name="Meng A."/>
            <person name="Brown T."/>
            <person name="Cohen L."/>
        </authorList>
    </citation>
    <scope>NUCLEOTIDE SEQUENCE</scope>
    <source>
        <strain evidence="2">CCMP 769</strain>
    </source>
</reference>
<dbReference type="AlphaFoldDB" id="A0A7S3A2I9"/>
<evidence type="ECO:0000256" key="1">
    <source>
        <dbReference type="SAM" id="MobiDB-lite"/>
    </source>
</evidence>
<proteinExistence type="predicted"/>
<protein>
    <submittedName>
        <fullName evidence="2">Uncharacterized protein</fullName>
    </submittedName>
</protein>
<dbReference type="EMBL" id="HBHW01034513">
    <property type="protein sequence ID" value="CAE0058534.1"/>
    <property type="molecule type" value="Transcribed_RNA"/>
</dbReference>
<feature type="region of interest" description="Disordered" evidence="1">
    <location>
        <begin position="1"/>
        <end position="38"/>
    </location>
</feature>